<name>A0ABW2RWE4_9NOCA</name>
<evidence type="ECO:0000313" key="3">
    <source>
        <dbReference type="Proteomes" id="UP001596484"/>
    </source>
</evidence>
<feature type="transmembrane region" description="Helical" evidence="1">
    <location>
        <begin position="20"/>
        <end position="39"/>
    </location>
</feature>
<keyword evidence="1" id="KW-0472">Membrane</keyword>
<evidence type="ECO:0000256" key="1">
    <source>
        <dbReference type="SAM" id="Phobius"/>
    </source>
</evidence>
<keyword evidence="1" id="KW-0812">Transmembrane</keyword>
<protein>
    <submittedName>
        <fullName evidence="2">DUF2530 domain-containing protein</fullName>
    </submittedName>
</protein>
<organism evidence="2 3">
    <name type="scientific">Rhodococcus daqingensis</name>
    <dbReference type="NCBI Taxonomy" id="2479363"/>
    <lineage>
        <taxon>Bacteria</taxon>
        <taxon>Bacillati</taxon>
        <taxon>Actinomycetota</taxon>
        <taxon>Actinomycetes</taxon>
        <taxon>Mycobacteriales</taxon>
        <taxon>Nocardiaceae</taxon>
        <taxon>Rhodococcus</taxon>
    </lineage>
</organism>
<proteinExistence type="predicted"/>
<dbReference type="Pfam" id="PF10745">
    <property type="entry name" value="DUF2530"/>
    <property type="match status" value="1"/>
</dbReference>
<comment type="caution">
    <text evidence="2">The sequence shown here is derived from an EMBL/GenBank/DDBJ whole genome shotgun (WGS) entry which is preliminary data.</text>
</comment>
<sequence length="82" mass="8725">MTQTRHDPLIPLRLTDPRPVVTIGTLAWLVITAVVFAAGDRWQTALPICFAGLAVGALGFALFLVQRAAARRGSKGAQRGLS</sequence>
<keyword evidence="3" id="KW-1185">Reference proteome</keyword>
<gene>
    <name evidence="2" type="ORF">ACFQS9_09485</name>
</gene>
<dbReference type="RefSeq" id="WP_378403864.1">
    <property type="nucleotide sequence ID" value="NZ_JBHTCS010000011.1"/>
</dbReference>
<keyword evidence="1" id="KW-1133">Transmembrane helix</keyword>
<accession>A0ABW2RWE4</accession>
<dbReference type="Proteomes" id="UP001596484">
    <property type="component" value="Unassembled WGS sequence"/>
</dbReference>
<dbReference type="InterPro" id="IPR019681">
    <property type="entry name" value="DUF2530"/>
</dbReference>
<feature type="transmembrane region" description="Helical" evidence="1">
    <location>
        <begin position="45"/>
        <end position="65"/>
    </location>
</feature>
<evidence type="ECO:0000313" key="2">
    <source>
        <dbReference type="EMBL" id="MFC7448121.1"/>
    </source>
</evidence>
<dbReference type="EMBL" id="JBHTCS010000011">
    <property type="protein sequence ID" value="MFC7448121.1"/>
    <property type="molecule type" value="Genomic_DNA"/>
</dbReference>
<reference evidence="3" key="1">
    <citation type="journal article" date="2019" name="Int. J. Syst. Evol. Microbiol.">
        <title>The Global Catalogue of Microorganisms (GCM) 10K type strain sequencing project: providing services to taxonomists for standard genome sequencing and annotation.</title>
        <authorList>
            <consortium name="The Broad Institute Genomics Platform"/>
            <consortium name="The Broad Institute Genome Sequencing Center for Infectious Disease"/>
            <person name="Wu L."/>
            <person name="Ma J."/>
        </authorList>
    </citation>
    <scope>NUCLEOTIDE SEQUENCE [LARGE SCALE GENOMIC DNA]</scope>
    <source>
        <strain evidence="3">ICMP 19430</strain>
    </source>
</reference>